<evidence type="ECO:0000313" key="1">
    <source>
        <dbReference type="EMBL" id="MQA23789.1"/>
    </source>
</evidence>
<dbReference type="EMBL" id="WHUF01000013">
    <property type="protein sequence ID" value="MQA23789.1"/>
    <property type="molecule type" value="Genomic_DNA"/>
</dbReference>
<sequence length="92" mass="10839">MPSAVGAKLKLKHGVARQEVFECFENRDGAFLIDDREAHRRNPPTLWFVAETRNRRLLKVVFQNRNGKFHLLTAYEANHDEIRIYETKSKEN</sequence>
<dbReference type="AlphaFoldDB" id="A0A843SHL5"/>
<keyword evidence="1" id="KW-0378">Hydrolase</keyword>
<name>A0A843SHL5_9BURK</name>
<accession>A0A843SHL5</accession>
<proteinExistence type="predicted"/>
<reference evidence="1 2" key="1">
    <citation type="submission" date="2019-10" db="EMBL/GenBank/DDBJ databases">
        <title>Two novel species isolated from a subtropical stream in China.</title>
        <authorList>
            <person name="Lu H."/>
        </authorList>
    </citation>
    <scope>NUCLEOTIDE SEQUENCE [LARGE SCALE GENOMIC DNA]</scope>
    <source>
        <strain evidence="1 2">FT103W</strain>
    </source>
</reference>
<gene>
    <name evidence="1" type="ORF">GEV01_30155</name>
</gene>
<evidence type="ECO:0000313" key="2">
    <source>
        <dbReference type="Proteomes" id="UP000444318"/>
    </source>
</evidence>
<protein>
    <submittedName>
        <fullName evidence="1">ADP-ribosyl-(Dinitrogen reductase) hydrolase</fullName>
    </submittedName>
</protein>
<organism evidence="1 2">
    <name type="scientific">Rugamonas rivuli</name>
    <dbReference type="NCBI Taxonomy" id="2743358"/>
    <lineage>
        <taxon>Bacteria</taxon>
        <taxon>Pseudomonadati</taxon>
        <taxon>Pseudomonadota</taxon>
        <taxon>Betaproteobacteria</taxon>
        <taxon>Burkholderiales</taxon>
        <taxon>Oxalobacteraceae</taxon>
        <taxon>Telluria group</taxon>
        <taxon>Rugamonas</taxon>
    </lineage>
</organism>
<dbReference type="GO" id="GO:0016787">
    <property type="term" value="F:hydrolase activity"/>
    <property type="evidence" value="ECO:0007669"/>
    <property type="project" value="UniProtKB-KW"/>
</dbReference>
<dbReference type="Proteomes" id="UP000444318">
    <property type="component" value="Unassembled WGS sequence"/>
</dbReference>
<keyword evidence="2" id="KW-1185">Reference proteome</keyword>
<comment type="caution">
    <text evidence="1">The sequence shown here is derived from an EMBL/GenBank/DDBJ whole genome shotgun (WGS) entry which is preliminary data.</text>
</comment>